<protein>
    <submittedName>
        <fullName evidence="1">Uncharacterized protein</fullName>
    </submittedName>
</protein>
<dbReference type="Proteomes" id="UP000765509">
    <property type="component" value="Unassembled WGS sequence"/>
</dbReference>
<keyword evidence="2" id="KW-1185">Reference proteome</keyword>
<comment type="caution">
    <text evidence="1">The sequence shown here is derived from an EMBL/GenBank/DDBJ whole genome shotgun (WGS) entry which is preliminary data.</text>
</comment>
<dbReference type="EMBL" id="AVOT02055185">
    <property type="protein sequence ID" value="MBW0549789.1"/>
    <property type="molecule type" value="Genomic_DNA"/>
</dbReference>
<gene>
    <name evidence="1" type="ORF">O181_089504</name>
</gene>
<reference evidence="1" key="1">
    <citation type="submission" date="2021-03" db="EMBL/GenBank/DDBJ databases">
        <title>Draft genome sequence of rust myrtle Austropuccinia psidii MF-1, a brazilian biotype.</title>
        <authorList>
            <person name="Quecine M.C."/>
            <person name="Pachon D.M.R."/>
            <person name="Bonatelli M.L."/>
            <person name="Correr F.H."/>
            <person name="Franceschini L.M."/>
            <person name="Leite T.F."/>
            <person name="Margarido G.R.A."/>
            <person name="Almeida C.A."/>
            <person name="Ferrarezi J.A."/>
            <person name="Labate C.A."/>
        </authorList>
    </citation>
    <scope>NUCLEOTIDE SEQUENCE</scope>
    <source>
        <strain evidence="1">MF-1</strain>
    </source>
</reference>
<sequence>MPDLAFFINTSKDGQESIIVFYSGIHYIINCAQHDKPQSMLATTIPPTSSIPIKSFPEANLVQSNLASFIHNKSIPPPISSPIHTNGIHGPTSSEIASIFANSVPPLVNSSWISSPIPNPPPPYKP</sequence>
<evidence type="ECO:0000313" key="1">
    <source>
        <dbReference type="EMBL" id="MBW0549789.1"/>
    </source>
</evidence>
<organism evidence="1 2">
    <name type="scientific">Austropuccinia psidii MF-1</name>
    <dbReference type="NCBI Taxonomy" id="1389203"/>
    <lineage>
        <taxon>Eukaryota</taxon>
        <taxon>Fungi</taxon>
        <taxon>Dikarya</taxon>
        <taxon>Basidiomycota</taxon>
        <taxon>Pucciniomycotina</taxon>
        <taxon>Pucciniomycetes</taxon>
        <taxon>Pucciniales</taxon>
        <taxon>Sphaerophragmiaceae</taxon>
        <taxon>Austropuccinia</taxon>
    </lineage>
</organism>
<name>A0A9Q3ITR6_9BASI</name>
<accession>A0A9Q3ITR6</accession>
<dbReference type="AlphaFoldDB" id="A0A9Q3ITR6"/>
<proteinExistence type="predicted"/>
<evidence type="ECO:0000313" key="2">
    <source>
        <dbReference type="Proteomes" id="UP000765509"/>
    </source>
</evidence>